<reference evidence="1 2" key="1">
    <citation type="submission" date="2017-02" db="EMBL/GenBank/DDBJ databases">
        <title>The new phylogeny of genus Mycobacterium.</title>
        <authorList>
            <person name="Tortoli E."/>
            <person name="Trovato A."/>
            <person name="Cirillo D.M."/>
        </authorList>
    </citation>
    <scope>NUCLEOTIDE SEQUENCE [LARGE SCALE GENOMIC DNA]</scope>
    <source>
        <strain evidence="1 2">DSM 45000</strain>
    </source>
</reference>
<evidence type="ECO:0008006" key="3">
    <source>
        <dbReference type="Google" id="ProtNLM"/>
    </source>
</evidence>
<comment type="caution">
    <text evidence="1">The sequence shown here is derived from an EMBL/GenBank/DDBJ whole genome shotgun (WGS) entry which is preliminary data.</text>
</comment>
<dbReference type="SUPFAM" id="SSF56801">
    <property type="entry name" value="Acetyl-CoA synthetase-like"/>
    <property type="match status" value="1"/>
</dbReference>
<dbReference type="Proteomes" id="UP000192513">
    <property type="component" value="Unassembled WGS sequence"/>
</dbReference>
<evidence type="ECO:0000313" key="2">
    <source>
        <dbReference type="Proteomes" id="UP000192513"/>
    </source>
</evidence>
<dbReference type="EMBL" id="MVIE01000004">
    <property type="protein sequence ID" value="ORB45430.1"/>
    <property type="molecule type" value="Genomic_DNA"/>
</dbReference>
<protein>
    <recommendedName>
        <fullName evidence="3">AMP-dependent synthetase/ligase domain-containing protein</fullName>
    </recommendedName>
</protein>
<sequence>MSRATMAAASVTVPRASLYGIGSCRVGTEFRDFEIGWDEVDRDIEWMTALLREAGLKKGDLAQITLPNWEGPWFTPLIAGLKRIGVVVALAEQFSWDARRVAHFVGSLRPRAYFGLCAETLQGLRGLEIDTAELLSDVEIIWARHDALAETPNLGFSAQPLVPLGPALAVGVPGVGAVVNTGEWEIRTAEGEFVVSTASDRAMRFTDVGTGIKGTVGKQTELGTTVEFEF</sequence>
<dbReference type="RefSeq" id="WP_083169393.1">
    <property type="nucleotide sequence ID" value="NZ_AP022619.1"/>
</dbReference>
<dbReference type="AlphaFoldDB" id="A0A1X0IEY9"/>
<accession>A0A1X0IEY9</accession>
<organism evidence="1 2">
    <name type="scientific">Mycobacterium paraseoulense</name>
    <dbReference type="NCBI Taxonomy" id="590652"/>
    <lineage>
        <taxon>Bacteria</taxon>
        <taxon>Bacillati</taxon>
        <taxon>Actinomycetota</taxon>
        <taxon>Actinomycetes</taxon>
        <taxon>Mycobacteriales</taxon>
        <taxon>Mycobacteriaceae</taxon>
        <taxon>Mycobacterium</taxon>
    </lineage>
</organism>
<dbReference type="OrthoDB" id="7629028at2"/>
<proteinExistence type="predicted"/>
<dbReference type="Gene3D" id="3.40.50.980">
    <property type="match status" value="1"/>
</dbReference>
<evidence type="ECO:0000313" key="1">
    <source>
        <dbReference type="EMBL" id="ORB45430.1"/>
    </source>
</evidence>
<gene>
    <name evidence="1" type="ORF">BST39_04190</name>
</gene>
<keyword evidence="2" id="KW-1185">Reference proteome</keyword>
<name>A0A1X0IEY9_9MYCO</name>